<protein>
    <submittedName>
        <fullName evidence="2">DUF1298 domain-containing protein</fullName>
    </submittedName>
</protein>
<dbReference type="RefSeq" id="WP_269892390.1">
    <property type="nucleotide sequence ID" value="NZ_JAPZPY010000001.1"/>
</dbReference>
<evidence type="ECO:0000313" key="2">
    <source>
        <dbReference type="EMBL" id="MCZ8377514.1"/>
    </source>
</evidence>
<dbReference type="EMBL" id="JAPZPY010000001">
    <property type="protein sequence ID" value="MCZ8377514.1"/>
    <property type="molecule type" value="Genomic_DNA"/>
</dbReference>
<proteinExistence type="predicted"/>
<dbReference type="Proteomes" id="UP001142153">
    <property type="component" value="Unassembled WGS sequence"/>
</dbReference>
<feature type="region of interest" description="Disordered" evidence="1">
    <location>
        <begin position="187"/>
        <end position="215"/>
    </location>
</feature>
<gene>
    <name evidence="2" type="ORF">O6P37_01425</name>
</gene>
<evidence type="ECO:0000256" key="1">
    <source>
        <dbReference type="SAM" id="MobiDB-lite"/>
    </source>
</evidence>
<sequence length="417" mass="44409">MRRLAAADAQTHWLSAKMPSDQFLVYGFAGGPANPREALEPVRQRARGCGELRLRVRERGPLTYPEWARADIDDRQFCVHHLDDRSWTNCLAAIRRLADGQLDAHEMTWRLHLFGAVEAIPGADRPGTVAVLQTTHALADGVRSSALAALLFGRPGGVEPVPTARWPASRLPGRATTAARTHRRLLRDVAAGHTPPQAETRPPLRTNARPSGERHVRTIVRRRQALPGPTVTTGVLAAVSGALAAQLRELGDDPATLGAEVPMATVGKRLAHNHFGNVGVDLHPELDFAGRAHRIAQDLADRRRRAAHPGMRAAALAFAATPAPLLRWGVAQFDPDVRAPLVIGNTVVSSVDRGAADLSFGGAPVVVTTGFPELSRMVGLAHGVHGIGDTIAISVHAAESAIGDVDAYTARLAAALG</sequence>
<organism evidence="2 3">
    <name type="scientific">Mycobacterium hippophais</name>
    <dbReference type="NCBI Taxonomy" id="3016340"/>
    <lineage>
        <taxon>Bacteria</taxon>
        <taxon>Bacillati</taxon>
        <taxon>Actinomycetota</taxon>
        <taxon>Actinomycetes</taxon>
        <taxon>Mycobacteriales</taxon>
        <taxon>Mycobacteriaceae</taxon>
        <taxon>Mycobacterium</taxon>
    </lineage>
</organism>
<evidence type="ECO:0000313" key="3">
    <source>
        <dbReference type="Proteomes" id="UP001142153"/>
    </source>
</evidence>
<reference evidence="2" key="1">
    <citation type="submission" date="2022-12" db="EMBL/GenBank/DDBJ databases">
        <authorList>
            <person name="Deng Y."/>
            <person name="Zhang Y.-Q."/>
        </authorList>
    </citation>
    <scope>NUCLEOTIDE SEQUENCE</scope>
    <source>
        <strain evidence="2">CPCC 205372</strain>
    </source>
</reference>
<comment type="caution">
    <text evidence="2">The sequence shown here is derived from an EMBL/GenBank/DDBJ whole genome shotgun (WGS) entry which is preliminary data.</text>
</comment>
<name>A0ABT4PM18_9MYCO</name>
<accession>A0ABT4PM18</accession>
<keyword evidence="3" id="KW-1185">Reference proteome</keyword>